<dbReference type="SUPFAM" id="SSF49998">
    <property type="entry name" value="Amine oxidase catalytic domain"/>
    <property type="match status" value="1"/>
</dbReference>
<dbReference type="GO" id="GO:0005886">
    <property type="term" value="C:plasma membrane"/>
    <property type="evidence" value="ECO:0007669"/>
    <property type="project" value="TreeGrafter"/>
</dbReference>
<evidence type="ECO:0000259" key="10">
    <source>
        <dbReference type="Pfam" id="PF01179"/>
    </source>
</evidence>
<reference evidence="11" key="1">
    <citation type="journal article" date="2019" name="Environ. Microbiol.">
        <title>Fungal ecological strategies reflected in gene transcription - a case study of two litter decomposers.</title>
        <authorList>
            <person name="Barbi F."/>
            <person name="Kohler A."/>
            <person name="Barry K."/>
            <person name="Baskaran P."/>
            <person name="Daum C."/>
            <person name="Fauchery L."/>
            <person name="Ihrmark K."/>
            <person name="Kuo A."/>
            <person name="LaButti K."/>
            <person name="Lipzen A."/>
            <person name="Morin E."/>
            <person name="Grigoriev I.V."/>
            <person name="Henrissat B."/>
            <person name="Lindahl B."/>
            <person name="Martin F."/>
        </authorList>
    </citation>
    <scope>NUCLEOTIDE SEQUENCE</scope>
    <source>
        <strain evidence="11">JB14</strain>
    </source>
</reference>
<name>A0A6A4H7E8_9AGAR</name>
<dbReference type="GO" id="GO:0008131">
    <property type="term" value="F:primary methylamine oxidase activity"/>
    <property type="evidence" value="ECO:0007669"/>
    <property type="project" value="InterPro"/>
</dbReference>
<dbReference type="GO" id="GO:0005507">
    <property type="term" value="F:copper ion binding"/>
    <property type="evidence" value="ECO:0007669"/>
    <property type="project" value="InterPro"/>
</dbReference>
<feature type="domain" description="Copper amine oxidase catalytic" evidence="10">
    <location>
        <begin position="406"/>
        <end position="714"/>
    </location>
</feature>
<keyword evidence="3 8" id="KW-0479">Metal-binding</keyword>
<evidence type="ECO:0000256" key="3">
    <source>
        <dbReference type="ARBA" id="ARBA00022723"/>
    </source>
</evidence>
<keyword evidence="12" id="KW-1185">Reference proteome</keyword>
<dbReference type="Proteomes" id="UP000799118">
    <property type="component" value="Unassembled WGS sequence"/>
</dbReference>
<protein>
    <recommendedName>
        <fullName evidence="8">Amine oxidase</fullName>
        <ecNumber evidence="8">1.4.3.-</ecNumber>
    </recommendedName>
</protein>
<evidence type="ECO:0000256" key="6">
    <source>
        <dbReference type="ARBA" id="ARBA00023008"/>
    </source>
</evidence>
<dbReference type="SUPFAM" id="SSF54416">
    <property type="entry name" value="Amine oxidase N-terminal region"/>
    <property type="match status" value="2"/>
</dbReference>
<evidence type="ECO:0000256" key="2">
    <source>
        <dbReference type="ARBA" id="ARBA00007983"/>
    </source>
</evidence>
<evidence type="ECO:0000256" key="8">
    <source>
        <dbReference type="RuleBase" id="RU000672"/>
    </source>
</evidence>
<feature type="compositionally biased region" description="Basic and acidic residues" evidence="9">
    <location>
        <begin position="325"/>
        <end position="348"/>
    </location>
</feature>
<dbReference type="PANTHER" id="PTHR10638">
    <property type="entry name" value="COPPER AMINE OXIDASE"/>
    <property type="match status" value="1"/>
</dbReference>
<feature type="domain" description="Copper amine oxidase catalytic" evidence="10">
    <location>
        <begin position="353"/>
        <end position="402"/>
    </location>
</feature>
<dbReference type="InterPro" id="IPR016182">
    <property type="entry name" value="Cu_amine_oxidase_N-reg"/>
</dbReference>
<comment type="cofactor">
    <cofactor evidence="1">
        <name>Cu cation</name>
        <dbReference type="ChEBI" id="CHEBI:23378"/>
    </cofactor>
</comment>
<evidence type="ECO:0000313" key="12">
    <source>
        <dbReference type="Proteomes" id="UP000799118"/>
    </source>
</evidence>
<keyword evidence="6 8" id="KW-0186">Copper</keyword>
<dbReference type="InterPro" id="IPR015798">
    <property type="entry name" value="Cu_amine_oxidase_C"/>
</dbReference>
<dbReference type="EMBL" id="ML769580">
    <property type="protein sequence ID" value="KAE9393097.1"/>
    <property type="molecule type" value="Genomic_DNA"/>
</dbReference>
<gene>
    <name evidence="11" type="ORF">BT96DRAFT_999729</name>
</gene>
<dbReference type="InterPro" id="IPR036460">
    <property type="entry name" value="Cu_amine_oxidase_C_sf"/>
</dbReference>
<comment type="cofactor">
    <cofactor evidence="8">
        <name>Cu cation</name>
        <dbReference type="ChEBI" id="CHEBI:23378"/>
    </cofactor>
    <text evidence="8">Contains 1 topaquinone per subunit.</text>
</comment>
<keyword evidence="5 8" id="KW-0560">Oxidoreductase</keyword>
<evidence type="ECO:0000256" key="7">
    <source>
        <dbReference type="PIRSR" id="PIRSR600269-51"/>
    </source>
</evidence>
<dbReference type="EC" id="1.4.3.-" evidence="8"/>
<organism evidence="11 12">
    <name type="scientific">Gymnopus androsaceus JB14</name>
    <dbReference type="NCBI Taxonomy" id="1447944"/>
    <lineage>
        <taxon>Eukaryota</taxon>
        <taxon>Fungi</taxon>
        <taxon>Dikarya</taxon>
        <taxon>Basidiomycota</taxon>
        <taxon>Agaricomycotina</taxon>
        <taxon>Agaricomycetes</taxon>
        <taxon>Agaricomycetidae</taxon>
        <taxon>Agaricales</taxon>
        <taxon>Marasmiineae</taxon>
        <taxon>Omphalotaceae</taxon>
        <taxon>Gymnopus</taxon>
    </lineage>
</organism>
<dbReference type="AlphaFoldDB" id="A0A6A4H7E8"/>
<dbReference type="GO" id="GO:0048038">
    <property type="term" value="F:quinone binding"/>
    <property type="evidence" value="ECO:0007669"/>
    <property type="project" value="InterPro"/>
</dbReference>
<sequence length="721" mass="82119">MSFVSGQPEMNIYEPCPRPDPTRYNPEIMPLLSEWQTNEELYISDSTSKTASSTINPIISPPPPVWSRNRPAAVAIISISEFLYQRNIYDSYTFGRTGLETDEEENVIENAKCFRVSRRSTTFRIYSVSTLDAFYDNIYLLRIETYRTLSQRAMADRAEAVAYLAGLGPVPQKHARVTIHHGGEEVPFIRDYLVGPLPVGNDTTMKPLDIYHSHDIPFNARGYVNPNESQSIWSFITPELSDAMQDLFGATARGDANDTLVTGASGPFSFDGKRRRMWFLWRKNVPGPYLHPVNFFHTVYNHQIYNTLDDFLSAYRNGTLIRTPTRPDTEDYSRTTRKRVGEPRDPDHLPGPRLVSFSGLQFRVDRATQYVSWMGWGMYLGFDRDMGLSLWDIRLKGERITTKYVGIAFNSLPSPARHCPYQYIAVYLPATTHSGLGSIVRERAICVFEMDTGRPVTRHTGYMEGEFGAVKGHLLTVRSISTIGNYDYVFDYMFQIDGTIEVRVSASGYLQGGYWEPSQEGYGGRIRDTTMGNLHDHVTVNFKVDLDIVGSSNSLLETTTSQESVRQPWFDPIEEEDDDWGSTVIQQKITKRIIETEDESKLKYPANFQGGYAIVNQEEKNRWGSPRGYAIYAGYNPVHNTVVGSRRLLNNANWARYNLAVSRRRDTEISSSSMWNMNLPGAPTVDFHRFFDGEDIVQEDLVAWVNVGMHHLVRLFIFLGS</sequence>
<evidence type="ECO:0000313" key="11">
    <source>
        <dbReference type="EMBL" id="KAE9393097.1"/>
    </source>
</evidence>
<dbReference type="Pfam" id="PF01179">
    <property type="entry name" value="Cu_amine_oxid"/>
    <property type="match status" value="2"/>
</dbReference>
<feature type="region of interest" description="Disordered" evidence="9">
    <location>
        <begin position="322"/>
        <end position="348"/>
    </location>
</feature>
<evidence type="ECO:0000256" key="1">
    <source>
        <dbReference type="ARBA" id="ARBA00001935"/>
    </source>
</evidence>
<accession>A0A6A4H7E8</accession>
<evidence type="ECO:0000256" key="5">
    <source>
        <dbReference type="ARBA" id="ARBA00023002"/>
    </source>
</evidence>
<keyword evidence="4 7" id="KW-0801">TPQ</keyword>
<dbReference type="GO" id="GO:0009308">
    <property type="term" value="P:amine metabolic process"/>
    <property type="evidence" value="ECO:0007669"/>
    <property type="project" value="UniProtKB-UniRule"/>
</dbReference>
<comment type="PTM">
    <text evidence="7 8">Topaquinone (TPQ) is generated by copper-dependent autoxidation of a specific tyrosyl residue.</text>
</comment>
<dbReference type="InterPro" id="IPR000269">
    <property type="entry name" value="Cu_amine_oxidase"/>
</dbReference>
<comment type="similarity">
    <text evidence="2 8">Belongs to the copper/topaquinone oxidase family.</text>
</comment>
<feature type="modified residue" description="2',4',5'-topaquinone" evidence="7">
    <location>
        <position position="486"/>
    </location>
</feature>
<dbReference type="PANTHER" id="PTHR10638:SF20">
    <property type="entry name" value="AMINE OXIDASE"/>
    <property type="match status" value="1"/>
</dbReference>
<dbReference type="Gene3D" id="3.10.450.40">
    <property type="match status" value="2"/>
</dbReference>
<proteinExistence type="inferred from homology"/>
<evidence type="ECO:0000256" key="9">
    <source>
        <dbReference type="SAM" id="MobiDB-lite"/>
    </source>
</evidence>
<dbReference type="Gene3D" id="2.70.98.20">
    <property type="entry name" value="Copper amine oxidase, catalytic domain"/>
    <property type="match status" value="1"/>
</dbReference>
<dbReference type="OrthoDB" id="3341590at2759"/>
<evidence type="ECO:0000256" key="4">
    <source>
        <dbReference type="ARBA" id="ARBA00022772"/>
    </source>
</evidence>